<gene>
    <name evidence="10" type="primary">Anapc1</name>
    <name evidence="10" type="ORF">Bhyg_10910</name>
</gene>
<dbReference type="GO" id="GO:0007091">
    <property type="term" value="P:metaphase/anaphase transition of mitotic cell cycle"/>
    <property type="evidence" value="ECO:0007669"/>
    <property type="project" value="TreeGrafter"/>
</dbReference>
<feature type="domain" description="Anaphase-promoting complex subunit 1 middle" evidence="8">
    <location>
        <begin position="664"/>
        <end position="832"/>
    </location>
</feature>
<dbReference type="Gene3D" id="1.25.10.10">
    <property type="entry name" value="Leucine-rich Repeat Variant"/>
    <property type="match status" value="2"/>
</dbReference>
<comment type="similarity">
    <text evidence="1">Belongs to the APC1 family.</text>
</comment>
<dbReference type="InterPro" id="IPR041221">
    <property type="entry name" value="APC1_C"/>
</dbReference>
<evidence type="ECO:0000256" key="1">
    <source>
        <dbReference type="ARBA" id="ARBA00010547"/>
    </source>
</evidence>
<keyword evidence="3" id="KW-0677">Repeat</keyword>
<dbReference type="GO" id="GO:0051301">
    <property type="term" value="P:cell division"/>
    <property type="evidence" value="ECO:0007669"/>
    <property type="project" value="UniProtKB-KW"/>
</dbReference>
<dbReference type="OrthoDB" id="26401at2759"/>
<accession>A0A9Q0RZ45</accession>
<dbReference type="InterPro" id="IPR046794">
    <property type="entry name" value="Apc1_MidN"/>
</dbReference>
<dbReference type="EMBL" id="WJQU01000003">
    <property type="protein sequence ID" value="KAJ6638177.1"/>
    <property type="molecule type" value="Genomic_DNA"/>
</dbReference>
<evidence type="ECO:0000256" key="2">
    <source>
        <dbReference type="ARBA" id="ARBA00022618"/>
    </source>
</evidence>
<keyword evidence="4" id="KW-0498">Mitosis</keyword>
<dbReference type="InterPro" id="IPR024990">
    <property type="entry name" value="Apc1"/>
</dbReference>
<feature type="domain" description="Anaphase-promoting complex subunit 1 C-terminal" evidence="7">
    <location>
        <begin position="1696"/>
        <end position="1849"/>
    </location>
</feature>
<keyword evidence="11" id="KW-1185">Reference proteome</keyword>
<evidence type="ECO:0000256" key="3">
    <source>
        <dbReference type="ARBA" id="ARBA00022737"/>
    </source>
</evidence>
<dbReference type="InterPro" id="IPR048971">
    <property type="entry name" value="Apc1_3rd"/>
</dbReference>
<evidence type="ECO:0000259" key="9">
    <source>
        <dbReference type="Pfam" id="PF21282"/>
    </source>
</evidence>
<feature type="region of interest" description="Disordered" evidence="6">
    <location>
        <begin position="937"/>
        <end position="967"/>
    </location>
</feature>
<dbReference type="InterPro" id="IPR011989">
    <property type="entry name" value="ARM-like"/>
</dbReference>
<feature type="region of interest" description="Disordered" evidence="6">
    <location>
        <begin position="328"/>
        <end position="348"/>
    </location>
</feature>
<dbReference type="Proteomes" id="UP001151699">
    <property type="component" value="Chromosome X"/>
</dbReference>
<keyword evidence="5" id="KW-0131">Cell cycle</keyword>
<evidence type="ECO:0000259" key="8">
    <source>
        <dbReference type="Pfam" id="PF20518"/>
    </source>
</evidence>
<proteinExistence type="inferred from homology"/>
<evidence type="ECO:0000256" key="5">
    <source>
        <dbReference type="ARBA" id="ARBA00023306"/>
    </source>
</evidence>
<evidence type="ECO:0000313" key="10">
    <source>
        <dbReference type="EMBL" id="KAJ6638177.1"/>
    </source>
</evidence>
<comment type="caution">
    <text evidence="10">The sequence shown here is derived from an EMBL/GenBank/DDBJ whole genome shotgun (WGS) entry which is preliminary data.</text>
</comment>
<dbReference type="PANTHER" id="PTHR12827:SF3">
    <property type="entry name" value="ANAPHASE-PROMOTING COMPLEX SUBUNIT 1"/>
    <property type="match status" value="1"/>
</dbReference>
<evidence type="ECO:0000256" key="4">
    <source>
        <dbReference type="ARBA" id="ARBA00022776"/>
    </source>
</evidence>
<protein>
    <submittedName>
        <fullName evidence="10">Anaphase-promoting complex subunit 1</fullName>
    </submittedName>
</protein>
<dbReference type="GO" id="GO:0070979">
    <property type="term" value="P:protein K11-linked ubiquitination"/>
    <property type="evidence" value="ECO:0007669"/>
    <property type="project" value="TreeGrafter"/>
</dbReference>
<organism evidence="10 11">
    <name type="scientific">Pseudolycoriella hygida</name>
    <dbReference type="NCBI Taxonomy" id="35572"/>
    <lineage>
        <taxon>Eukaryota</taxon>
        <taxon>Metazoa</taxon>
        <taxon>Ecdysozoa</taxon>
        <taxon>Arthropoda</taxon>
        <taxon>Hexapoda</taxon>
        <taxon>Insecta</taxon>
        <taxon>Pterygota</taxon>
        <taxon>Neoptera</taxon>
        <taxon>Endopterygota</taxon>
        <taxon>Diptera</taxon>
        <taxon>Nematocera</taxon>
        <taxon>Sciaroidea</taxon>
        <taxon>Sciaridae</taxon>
        <taxon>Pseudolycoriella</taxon>
    </lineage>
</organism>
<dbReference type="Pfam" id="PF18122">
    <property type="entry name" value="APC1_C"/>
    <property type="match status" value="1"/>
</dbReference>
<dbReference type="Pfam" id="PF20518">
    <property type="entry name" value="Apc1_MidN"/>
    <property type="match status" value="1"/>
</dbReference>
<evidence type="ECO:0000259" key="7">
    <source>
        <dbReference type="Pfam" id="PF18122"/>
    </source>
</evidence>
<dbReference type="FunFam" id="1.25.10.10:FF:000302">
    <property type="entry name" value="Anaphase-promoting complex subunit 1"/>
    <property type="match status" value="1"/>
</dbReference>
<evidence type="ECO:0000256" key="6">
    <source>
        <dbReference type="SAM" id="MobiDB-lite"/>
    </source>
</evidence>
<feature type="domain" description="Anaphase-promoting complex subunit 1 beta-sandwich" evidence="9">
    <location>
        <begin position="1576"/>
        <end position="1657"/>
    </location>
</feature>
<reference evidence="10" key="1">
    <citation type="submission" date="2022-07" db="EMBL/GenBank/DDBJ databases">
        <authorList>
            <person name="Trinca V."/>
            <person name="Uliana J.V.C."/>
            <person name="Torres T.T."/>
            <person name="Ward R.J."/>
            <person name="Monesi N."/>
        </authorList>
    </citation>
    <scope>NUCLEOTIDE SEQUENCE</scope>
    <source>
        <strain evidence="10">HSMRA1968</strain>
        <tissue evidence="10">Whole embryos</tissue>
    </source>
</reference>
<evidence type="ECO:0000313" key="11">
    <source>
        <dbReference type="Proteomes" id="UP001151699"/>
    </source>
</evidence>
<keyword evidence="2" id="KW-0132">Cell division</keyword>
<dbReference type="GO" id="GO:0031145">
    <property type="term" value="P:anaphase-promoting complex-dependent catabolic process"/>
    <property type="evidence" value="ECO:0007669"/>
    <property type="project" value="TreeGrafter"/>
</dbReference>
<dbReference type="Pfam" id="PF21282">
    <property type="entry name" value="APC1_3rd"/>
    <property type="match status" value="1"/>
</dbReference>
<dbReference type="PANTHER" id="PTHR12827">
    <property type="entry name" value="MEIOTIC CHECKPOINT REGULATOR TSG24 FAMILY MEMBER"/>
    <property type="match status" value="1"/>
</dbReference>
<dbReference type="GO" id="GO:0005680">
    <property type="term" value="C:anaphase-promoting complex"/>
    <property type="evidence" value="ECO:0007669"/>
    <property type="project" value="InterPro"/>
</dbReference>
<dbReference type="GO" id="GO:0060090">
    <property type="term" value="F:molecular adaptor activity"/>
    <property type="evidence" value="ECO:0007669"/>
    <property type="project" value="TreeGrafter"/>
</dbReference>
<name>A0A9Q0RZ45_9DIPT</name>
<sequence length="1891" mass="211782">MIASEPLEFIPRGRQAVEDHPGPLVSKKQINIPSEHLLLHRLQNVNISSGDSSVEGWAMREMLTGASSTKQNEQNNAIFITESDIYINSEEELYFKGHTAVWSKGIASEDGEVLPRICFTCDTPIKHAFFCSKNFIKTVNPDKRPEKQVEDDEDYDGICLIDSTSLRVYLTTGEDYVASLEFPVSNTWSTRYGVLLEKNASVTTIDVHSIAMPRLFSLTHPLDEMCPVLIKTNTGSLSYLTDNDLKVIFVCSENDLVLIFDNKTGKHFVSKLRKASIQEANSIAANDTMVSGLYNSTHHIAANISSVKLGANLRQNISMLSKTYATRSPMSSHTLSNQSGSSPMLHTSSNPLNRSFVQSPLLKLHTSLAGQSFSAQDLRKVGQPQPSVPIIPELCLDHVWTENVSKKEYYEMATHGFIHVDLIDQTYLCYVLARSNSLQLMRLEKSNTADTPIFGMITSVPAKDAVCLDKLKMIAVLAPCGTLMIYSGPHLIGKVHVGGALSNLANVPATNSFSGGYPRRSSLLPSSQEARFEDGLHMLSPVYPIQSQFPTSRNGFCSGLRDPTGNRLTLVYPGGKMYRISVPFICECPFITKCLIGLKQVLKKDVTIQLFAKWFVMRNAPGSKNLNPRQEWSIFRNVLLELMGRPTQQVETLDNSISKQFTAEPKKRRKTENLDGSDTDWEYLDQILNHKKTICSSDLSNSENDSTALLFPYIPLIFFTMHLIYEEIKLDALLRSHQSSLAEFLYLLAMDLQLDSYCLHYFLDEPHLVYMNSNSMISDGCAKKFKYTQYLQYEVPNIFRFVCDIINKKPATRYPFINLVNDTSKKVVQLVNAIVNECGIDEERIELLHFGSKESETQNLPSKQAPESGSKSIVHCFIDLGITRQDIEKLPTAVHFLFAEALEVERLRPPIEIGAKAYELLLRSDLLQHTLRKNEVFGRDNNASSQNPHKEHSLSPKTASSPIPKPDCSLADDGMEHIYTKLLQLRFPEDLRIVEIRRLLSSSRPVFIDIVQAVGVSDHDFIEEQEKQLFAMCTRTMALPMGRGMFTLRTCTPTATEILTVPKLCLSGKESVKGATIELQQIEVPPNMSVWPMFHNGVAAGLQITPTAKDIDSTWIVYNKPKTSADSSEHAGFLLGLGLNGHLKTLSFLSIYEYSVKCDEMTSVGLFLGVAAAYRGTMDSKITKLLSVHIEALLPPTSLELDIQQNIQVASIMGIGLLYQETAKRHIAEILLQEIGRPPGPEMENCVERESYALASGLALGLVTLGKGESPPGLRDLHLPDTLHYYMIGGNKRPLTGAQKEKYKLPSFQVREGDTVNIDVTAPGATIALGLMFFKTGNEAVAHWMKPPDTNYLLNLVRPDLLLLRIIARGLILWDSIEPTKKWIIDQVPGGLFFDLLKAPKDVTSSDVDHEANCQACCNITAGAAFCIGLRYAGTEDPTSFYTLNKILKLFLGMESQFIGEFAGKATVESCLVLVVLSMSLVFAGTGNIEILRVCRMLRSRLGASNTHVTYGSHMAIHMAIGFLFLGAGRFTLSRSPQAIAALVCALFPKFPTHSNDNRYHLQAFRHLYTIAVEPRILLPRNIDTGKLCLTNVSYVALNSDNLIQLPIAPCILPELVSLKAVVLNDANYWPVFFEKGKNWEQLEYALANCFCIDIKQKAGCLSHLEDPNRLKSLLVQTLTSEQYSCWKIKPETLLKFSQDAKVQHFTNKFLRIKDNPTEVSTEECQRIQIFTLQFYNCLTKDKMHGLPLSMDLLRYLERVEAHSVSNYDLWQLKIVSLILKRCSNITLLSPEICKSFSRRLVTSMEQLLSQHIPSMKRYLFSSNATYLQETDPRTALQIAILITFYDLPINIMNVVHLGGQLNYSRMLLECKKVNLDVHTVQCMFKMLNVK</sequence>